<sequence>MKTMKHHATARIVRKLLPALAAAALFEGMAMPAHAADAVVLYTADGLENLYKDVLPAFEKQEGVKVNIVTAGSGEVVNRATVEKDSPKADVIVTLPPFIQQAGQSGLLQPYQSVNYKNVPAIAKAADGSWATFVNNYFSFAINPDVVKNQPKTFADLLHPDYSGKVAYSNPATAGDGMAVIILTTSLMGEDKAFDYLKKLEQSAKFHTKGTGYLDVLLSRNEISVANGDLQMDLDDAANGGLSLKPIFLAATPGGQPTTFQLPYAIGLIKNGPNQAEGKKLIDYLMSTDVQSKVPDIFGIPGRTDVPLSGKNGEAVKQAIAGVKLVPVDWNKVMAKKADWTTRWKNEVIGSSGKQTEVVKPAQ</sequence>
<dbReference type="NCBIfam" id="TIGR03227">
    <property type="entry name" value="PhnS"/>
    <property type="match status" value="1"/>
</dbReference>
<dbReference type="PANTHER" id="PTHR30006">
    <property type="entry name" value="THIAMINE-BINDING PERIPLASMIC PROTEIN-RELATED"/>
    <property type="match status" value="1"/>
</dbReference>
<dbReference type="Pfam" id="PF13416">
    <property type="entry name" value="SBP_bac_8"/>
    <property type="match status" value="1"/>
</dbReference>
<evidence type="ECO:0000313" key="3">
    <source>
        <dbReference type="EMBL" id="TKC81326.1"/>
    </source>
</evidence>
<dbReference type="RefSeq" id="WP_136898488.1">
    <property type="nucleotide sequence ID" value="NZ_SWJE01000019.1"/>
</dbReference>
<dbReference type="InterPro" id="IPR006059">
    <property type="entry name" value="SBP"/>
</dbReference>
<keyword evidence="4" id="KW-1185">Reference proteome</keyword>
<comment type="caution">
    <text evidence="3">The sequence shown here is derived from an EMBL/GenBank/DDBJ whole genome shotgun (WGS) entry which is preliminary data.</text>
</comment>
<dbReference type="SUPFAM" id="SSF53850">
    <property type="entry name" value="Periplasmic binding protein-like II"/>
    <property type="match status" value="1"/>
</dbReference>
<dbReference type="InterPro" id="IPR017637">
    <property type="entry name" value="AminoethylPonate_ABC-bd"/>
</dbReference>
<feature type="signal peptide" evidence="2">
    <location>
        <begin position="1"/>
        <end position="35"/>
    </location>
</feature>
<dbReference type="OrthoDB" id="305758at2"/>
<reference evidence="3 4" key="1">
    <citation type="submission" date="2019-04" db="EMBL/GenBank/DDBJ databases">
        <title>Trinickia sp. 7GSK02, isolated from subtropical forest soil.</title>
        <authorList>
            <person name="Gao Z.-H."/>
            <person name="Qiu L.-H."/>
        </authorList>
    </citation>
    <scope>NUCLEOTIDE SEQUENCE [LARGE SCALE GENOMIC DNA]</scope>
    <source>
        <strain evidence="3 4">7GSK02</strain>
    </source>
</reference>
<evidence type="ECO:0000256" key="2">
    <source>
        <dbReference type="SAM" id="SignalP"/>
    </source>
</evidence>
<dbReference type="NCBIfam" id="NF011620">
    <property type="entry name" value="PRK15046.1"/>
    <property type="match status" value="1"/>
</dbReference>
<protein>
    <submittedName>
        <fullName evidence="3">2-aminoethylphosphonate ABC transporter substrate-binding protein</fullName>
    </submittedName>
</protein>
<dbReference type="Proteomes" id="UP000305539">
    <property type="component" value="Unassembled WGS sequence"/>
</dbReference>
<accession>A0A4U1HR25</accession>
<gene>
    <name evidence="3" type="primary">phnS</name>
    <name evidence="3" type="ORF">FAZ69_28785</name>
</gene>
<evidence type="ECO:0000313" key="4">
    <source>
        <dbReference type="Proteomes" id="UP000305539"/>
    </source>
</evidence>
<dbReference type="EMBL" id="SWJE01000019">
    <property type="protein sequence ID" value="TKC81326.1"/>
    <property type="molecule type" value="Genomic_DNA"/>
</dbReference>
<name>A0A4U1HR25_9BURK</name>
<keyword evidence="1 2" id="KW-0732">Signal</keyword>
<evidence type="ECO:0000256" key="1">
    <source>
        <dbReference type="ARBA" id="ARBA00022729"/>
    </source>
</evidence>
<dbReference type="AlphaFoldDB" id="A0A4U1HR25"/>
<dbReference type="PANTHER" id="PTHR30006:SF2">
    <property type="entry name" value="ABC TRANSPORTER SUBSTRATE-BINDING PROTEIN"/>
    <property type="match status" value="1"/>
</dbReference>
<feature type="chain" id="PRO_5020641925" evidence="2">
    <location>
        <begin position="36"/>
        <end position="363"/>
    </location>
</feature>
<proteinExistence type="predicted"/>
<organism evidence="3 4">
    <name type="scientific">Trinickia terrae</name>
    <dbReference type="NCBI Taxonomy" id="2571161"/>
    <lineage>
        <taxon>Bacteria</taxon>
        <taxon>Pseudomonadati</taxon>
        <taxon>Pseudomonadota</taxon>
        <taxon>Betaproteobacteria</taxon>
        <taxon>Burkholderiales</taxon>
        <taxon>Burkholderiaceae</taxon>
        <taxon>Trinickia</taxon>
    </lineage>
</organism>
<dbReference type="Gene3D" id="3.40.190.10">
    <property type="entry name" value="Periplasmic binding protein-like II"/>
    <property type="match status" value="2"/>
</dbReference>